<feature type="transmembrane region" description="Helical" evidence="2">
    <location>
        <begin position="78"/>
        <end position="98"/>
    </location>
</feature>
<feature type="transmembrane region" description="Helical" evidence="2">
    <location>
        <begin position="46"/>
        <end position="66"/>
    </location>
</feature>
<comment type="caution">
    <text evidence="3">The sequence shown here is derived from an EMBL/GenBank/DDBJ whole genome shotgun (WGS) entry which is preliminary data.</text>
</comment>
<sequence>MVEEVTDIPCYQILFRVVLLTEFFLVLMCIAEFICLMIYYSEESTIVALNCFTFFLLICRIFLMFLAYLKSRFRLSTLVTKSILTLCIIFISSFKTLAIADINEDSGVRLLLASTIITNLCSLLLEVGSYGAVSLKIRYLMKVPSKKDSTVKTKENSKAHINYRQLAASVSSNEKKKLKEMEIKKILYIIKESNNIEYYDGTKSSRLITSSHNDHMEDIINEIIKEEQKTTSNIFSDPESIRSCGSLSSFKNKHITDASYSNGSPQFGGRSTGRDHNDSSKPLSSLGRIPKEELQGAYINCLPRTNIFGKKPKSGFSFMGSEVSSQTSESNIQSGFTSSAKNISTESRVTPQFTAIKTIIGNKSSMKSLPSLSPFKNTLTQKAQMVKEQKGSIASSNDTKSKGDKRNSVKLKRPHISISSIYTLNSDDENESNNMIISHVTPEGQKSQVVKSLSMINDLSSSEKPGAKITSSESIKLDLKPKQQQMYTG</sequence>
<reference evidence="3" key="1">
    <citation type="submission" date="2023-07" db="EMBL/GenBank/DDBJ databases">
        <authorList>
            <consortium name="AG Swart"/>
            <person name="Singh M."/>
            <person name="Singh A."/>
            <person name="Seah K."/>
            <person name="Emmerich C."/>
        </authorList>
    </citation>
    <scope>NUCLEOTIDE SEQUENCE</scope>
    <source>
        <strain evidence="3">DP1</strain>
    </source>
</reference>
<keyword evidence="4" id="KW-1185">Reference proteome</keyword>
<accession>A0AAD1U5V9</accession>
<keyword evidence="2" id="KW-0472">Membrane</keyword>
<keyword evidence="2" id="KW-1133">Transmembrane helix</keyword>
<dbReference type="Proteomes" id="UP001295684">
    <property type="component" value="Unassembled WGS sequence"/>
</dbReference>
<organism evidence="3 4">
    <name type="scientific">Euplotes crassus</name>
    <dbReference type="NCBI Taxonomy" id="5936"/>
    <lineage>
        <taxon>Eukaryota</taxon>
        <taxon>Sar</taxon>
        <taxon>Alveolata</taxon>
        <taxon>Ciliophora</taxon>
        <taxon>Intramacronucleata</taxon>
        <taxon>Spirotrichea</taxon>
        <taxon>Hypotrichia</taxon>
        <taxon>Euplotida</taxon>
        <taxon>Euplotidae</taxon>
        <taxon>Moneuplotes</taxon>
    </lineage>
</organism>
<evidence type="ECO:0000313" key="3">
    <source>
        <dbReference type="EMBL" id="CAI2361925.1"/>
    </source>
</evidence>
<feature type="region of interest" description="Disordered" evidence="1">
    <location>
        <begin position="457"/>
        <end position="489"/>
    </location>
</feature>
<name>A0AAD1U5V9_EUPCR</name>
<proteinExistence type="predicted"/>
<gene>
    <name evidence="3" type="ORF">ECRASSUSDP1_LOCUS3241</name>
</gene>
<dbReference type="AlphaFoldDB" id="A0AAD1U5V9"/>
<protein>
    <submittedName>
        <fullName evidence="3">Uncharacterized protein</fullName>
    </submittedName>
</protein>
<evidence type="ECO:0000256" key="1">
    <source>
        <dbReference type="SAM" id="MobiDB-lite"/>
    </source>
</evidence>
<feature type="region of interest" description="Disordered" evidence="1">
    <location>
        <begin position="257"/>
        <end position="287"/>
    </location>
</feature>
<feature type="region of interest" description="Disordered" evidence="1">
    <location>
        <begin position="382"/>
        <end position="412"/>
    </location>
</feature>
<evidence type="ECO:0000256" key="2">
    <source>
        <dbReference type="SAM" id="Phobius"/>
    </source>
</evidence>
<feature type="transmembrane region" description="Helical" evidence="2">
    <location>
        <begin position="110"/>
        <end position="133"/>
    </location>
</feature>
<feature type="transmembrane region" description="Helical" evidence="2">
    <location>
        <begin position="17"/>
        <end position="40"/>
    </location>
</feature>
<feature type="compositionally biased region" description="Polar residues" evidence="1">
    <location>
        <begin position="457"/>
        <end position="474"/>
    </location>
</feature>
<evidence type="ECO:0000313" key="4">
    <source>
        <dbReference type="Proteomes" id="UP001295684"/>
    </source>
</evidence>
<keyword evidence="2" id="KW-0812">Transmembrane</keyword>
<dbReference type="EMBL" id="CAMPGE010003102">
    <property type="protein sequence ID" value="CAI2361925.1"/>
    <property type="molecule type" value="Genomic_DNA"/>
</dbReference>